<geneLocation type="plasmid" evidence="1">
    <name>unnamed1</name>
</geneLocation>
<keyword evidence="2" id="KW-1185">Reference proteome</keyword>
<sequence length="246" mass="26898">MAIINDEVDAVVVGLGWTGSIMAMELARAGLKVRALERGGDQNSEDYAYPKPADQYAYDTRYKIFARPEQAAVTVRHKDGDTALPTRQWGSFCPGNGVGGAGLHWTGVHARPSETDLKLKDYADEFYAPGQLSEEMEVRNYPFDWEEIEPHLDFFDKVVGASGQTGNLRGEILPGGDPFEGPRSNPFPLPPMTDTLNCAMFRDVASKQGYHPFSNPSANASQAWTNPYNQQIAPVTTAASARNTPA</sequence>
<dbReference type="AlphaFoldDB" id="A0A1W6P384"/>
<dbReference type="Gene3D" id="3.50.50.60">
    <property type="entry name" value="FAD/NAD(P)-binding domain"/>
    <property type="match status" value="1"/>
</dbReference>
<dbReference type="KEGG" id="kro:BVG79_p1000166"/>
<reference evidence="1 2" key="1">
    <citation type="submission" date="2017-02" db="EMBL/GenBank/DDBJ databases">
        <title>Ketogulonicigenium robustum SPU B003 Genome sequencing and assembly.</title>
        <authorList>
            <person name="Li Y."/>
            <person name="Liu L."/>
            <person name="Wang C."/>
            <person name="Zhang M."/>
            <person name="Zhang T."/>
            <person name="Zhang Y."/>
        </authorList>
    </citation>
    <scope>NUCLEOTIDE SEQUENCE [LARGE SCALE GENOMIC DNA]</scope>
    <source>
        <strain evidence="1 2">SPU_B003</strain>
        <plasmid evidence="1 2">unnamed1</plasmid>
    </source>
</reference>
<organism evidence="1 2">
    <name type="scientific">Ketogulonicigenium robustum</name>
    <dbReference type="NCBI Taxonomy" id="92947"/>
    <lineage>
        <taxon>Bacteria</taxon>
        <taxon>Pseudomonadati</taxon>
        <taxon>Pseudomonadota</taxon>
        <taxon>Alphaproteobacteria</taxon>
        <taxon>Rhodobacterales</taxon>
        <taxon>Roseobacteraceae</taxon>
        <taxon>Ketogulonicigenium</taxon>
    </lineage>
</organism>
<dbReference type="Proteomes" id="UP000242447">
    <property type="component" value="Plasmid unnamed1"/>
</dbReference>
<protein>
    <submittedName>
        <fullName evidence="1">Uncharacterized protein</fullName>
    </submittedName>
</protein>
<proteinExistence type="predicted"/>
<name>A0A1W6P384_9RHOB</name>
<keyword evidence="1" id="KW-0614">Plasmid</keyword>
<evidence type="ECO:0000313" key="2">
    <source>
        <dbReference type="Proteomes" id="UP000242447"/>
    </source>
</evidence>
<dbReference type="InterPro" id="IPR036188">
    <property type="entry name" value="FAD/NAD-bd_sf"/>
</dbReference>
<gene>
    <name evidence="1" type="ORF">BVG79_p1000166</name>
</gene>
<dbReference type="SUPFAM" id="SSF51905">
    <property type="entry name" value="FAD/NAD(P)-binding domain"/>
    <property type="match status" value="1"/>
</dbReference>
<dbReference type="EMBL" id="CP019938">
    <property type="protein sequence ID" value="ARO15968.1"/>
    <property type="molecule type" value="Genomic_DNA"/>
</dbReference>
<accession>A0A1W6P384</accession>
<evidence type="ECO:0000313" key="1">
    <source>
        <dbReference type="EMBL" id="ARO15968.1"/>
    </source>
</evidence>